<dbReference type="PANTHER" id="PTHR48069">
    <property type="entry name" value="DIHYDROFOLATE REDUCTASE"/>
    <property type="match status" value="1"/>
</dbReference>
<dbReference type="Proteomes" id="UP000184097">
    <property type="component" value="Unassembled WGS sequence"/>
</dbReference>
<comment type="similarity">
    <text evidence="2">Belongs to the dihydrofolate reductase family.</text>
</comment>
<dbReference type="CDD" id="cd00209">
    <property type="entry name" value="DHFR"/>
    <property type="match status" value="1"/>
</dbReference>
<dbReference type="UniPathway" id="UPA00077">
    <property type="reaction ID" value="UER00158"/>
</dbReference>
<dbReference type="GO" id="GO:0046655">
    <property type="term" value="P:folic acid metabolic process"/>
    <property type="evidence" value="ECO:0007669"/>
    <property type="project" value="TreeGrafter"/>
</dbReference>
<reference evidence="8 9" key="1">
    <citation type="submission" date="2016-12" db="EMBL/GenBank/DDBJ databases">
        <authorList>
            <person name="Song W.-J."/>
            <person name="Kurnit D.M."/>
        </authorList>
    </citation>
    <scope>NUCLEOTIDE SEQUENCE [LARGE SCALE GENOMIC DNA]</scope>
    <source>
        <strain evidence="8 9">DSM 14810</strain>
    </source>
</reference>
<proteinExistence type="inferred from homology"/>
<evidence type="ECO:0000313" key="8">
    <source>
        <dbReference type="EMBL" id="SHN50317.1"/>
    </source>
</evidence>
<evidence type="ECO:0000256" key="4">
    <source>
        <dbReference type="ARBA" id="ARBA00022563"/>
    </source>
</evidence>
<evidence type="ECO:0000313" key="9">
    <source>
        <dbReference type="Proteomes" id="UP000184097"/>
    </source>
</evidence>
<keyword evidence="5" id="KW-0521">NADP</keyword>
<dbReference type="GO" id="GO:0046452">
    <property type="term" value="P:dihydrofolate metabolic process"/>
    <property type="evidence" value="ECO:0007669"/>
    <property type="project" value="TreeGrafter"/>
</dbReference>
<dbReference type="PRINTS" id="PR00070">
    <property type="entry name" value="DHFR"/>
</dbReference>
<protein>
    <recommendedName>
        <fullName evidence="3">dihydrofolate reductase</fullName>
        <ecNumber evidence="3">1.5.1.3</ecNumber>
    </recommendedName>
</protein>
<evidence type="ECO:0000256" key="1">
    <source>
        <dbReference type="ARBA" id="ARBA00004903"/>
    </source>
</evidence>
<dbReference type="PROSITE" id="PS51330">
    <property type="entry name" value="DHFR_2"/>
    <property type="match status" value="1"/>
</dbReference>
<dbReference type="GO" id="GO:0004146">
    <property type="term" value="F:dihydrofolate reductase activity"/>
    <property type="evidence" value="ECO:0007669"/>
    <property type="project" value="UniProtKB-EC"/>
</dbReference>
<keyword evidence="6" id="KW-0560">Oxidoreductase</keyword>
<evidence type="ECO:0000256" key="3">
    <source>
        <dbReference type="ARBA" id="ARBA00012856"/>
    </source>
</evidence>
<dbReference type="RefSeq" id="WP_072700655.1">
    <property type="nucleotide sequence ID" value="NZ_FRDH01000003.1"/>
</dbReference>
<dbReference type="EMBL" id="FRDH01000003">
    <property type="protein sequence ID" value="SHN50317.1"/>
    <property type="molecule type" value="Genomic_DNA"/>
</dbReference>
<dbReference type="GO" id="GO:0006730">
    <property type="term" value="P:one-carbon metabolic process"/>
    <property type="evidence" value="ECO:0007669"/>
    <property type="project" value="UniProtKB-KW"/>
</dbReference>
<evidence type="ECO:0000256" key="2">
    <source>
        <dbReference type="ARBA" id="ARBA00009539"/>
    </source>
</evidence>
<evidence type="ECO:0000256" key="6">
    <source>
        <dbReference type="ARBA" id="ARBA00023002"/>
    </source>
</evidence>
<dbReference type="GO" id="GO:0046654">
    <property type="term" value="P:tetrahydrofolate biosynthetic process"/>
    <property type="evidence" value="ECO:0007669"/>
    <property type="project" value="UniProtKB-UniPathway"/>
</dbReference>
<dbReference type="GO" id="GO:0050661">
    <property type="term" value="F:NADP binding"/>
    <property type="evidence" value="ECO:0007669"/>
    <property type="project" value="InterPro"/>
</dbReference>
<dbReference type="Gene3D" id="3.40.430.10">
    <property type="entry name" value="Dihydrofolate Reductase, subunit A"/>
    <property type="match status" value="1"/>
</dbReference>
<dbReference type="InterPro" id="IPR024072">
    <property type="entry name" value="DHFR-like_dom_sf"/>
</dbReference>
<evidence type="ECO:0000256" key="5">
    <source>
        <dbReference type="ARBA" id="ARBA00022857"/>
    </source>
</evidence>
<gene>
    <name evidence="8" type="ORF">SAMN02745247_00475</name>
</gene>
<dbReference type="Pfam" id="PF00186">
    <property type="entry name" value="DHFR_1"/>
    <property type="match status" value="1"/>
</dbReference>
<name>A0A1M7RVE1_9FIRM</name>
<sequence length="169" mass="19422">MQAIVAVDSNWAIGNKGQLLVSIPADQKNFRNITMGKTIVYGRKTLETFPRQVVLPGRDNIILSTREDYKVKDAAVAHSREELLSLVEDLDTNDVFIIGGERVYADFLDLCDTAIVTMIDKEYEADAYFPNLDKNPEWELVDESEEQVYFDITYTYRTYKRKGKLLRKA</sequence>
<dbReference type="SUPFAM" id="SSF53597">
    <property type="entry name" value="Dihydrofolate reductase-like"/>
    <property type="match status" value="1"/>
</dbReference>
<accession>A0A1M7RVE1</accession>
<dbReference type="EC" id="1.5.1.3" evidence="3"/>
<dbReference type="InterPro" id="IPR012259">
    <property type="entry name" value="DHFR"/>
</dbReference>
<comment type="pathway">
    <text evidence="1">Cofactor biosynthesis; tetrahydrofolate biosynthesis; 5,6,7,8-tetrahydrofolate from 7,8-dihydrofolate: step 1/1.</text>
</comment>
<feature type="domain" description="DHFR" evidence="7">
    <location>
        <begin position="1"/>
        <end position="161"/>
    </location>
</feature>
<dbReference type="AlphaFoldDB" id="A0A1M7RVE1"/>
<keyword evidence="4" id="KW-0554">One-carbon metabolism</keyword>
<dbReference type="GO" id="GO:0005829">
    <property type="term" value="C:cytosol"/>
    <property type="evidence" value="ECO:0007669"/>
    <property type="project" value="TreeGrafter"/>
</dbReference>
<dbReference type="PANTHER" id="PTHR48069:SF3">
    <property type="entry name" value="DIHYDROFOLATE REDUCTASE"/>
    <property type="match status" value="1"/>
</dbReference>
<dbReference type="InterPro" id="IPR001796">
    <property type="entry name" value="DHFR_dom"/>
</dbReference>
<organism evidence="8 9">
    <name type="scientific">Butyrivibrio hungatei DSM 14810</name>
    <dbReference type="NCBI Taxonomy" id="1121132"/>
    <lineage>
        <taxon>Bacteria</taxon>
        <taxon>Bacillati</taxon>
        <taxon>Bacillota</taxon>
        <taxon>Clostridia</taxon>
        <taxon>Lachnospirales</taxon>
        <taxon>Lachnospiraceae</taxon>
        <taxon>Butyrivibrio</taxon>
    </lineage>
</organism>
<evidence type="ECO:0000259" key="7">
    <source>
        <dbReference type="PROSITE" id="PS51330"/>
    </source>
</evidence>